<sequence length="148" mass="15647">MELSGIVEFFDVLVGYEVALWSAIDGELTRHGAISLGQLHALRVVDRYDGLARVQDLSEAIGITVGAASKLVDRLERDGLAARGPNPANRRSSLIALTPAGEHALAAAIQVFAHALSRALADEDVEATTATLRRLQTRLGEPSPGVAV</sequence>
<feature type="domain" description="HTH marR-type" evidence="1">
    <location>
        <begin position="1"/>
        <end position="137"/>
    </location>
</feature>
<dbReference type="SUPFAM" id="SSF46785">
    <property type="entry name" value="Winged helix' DNA-binding domain"/>
    <property type="match status" value="1"/>
</dbReference>
<dbReference type="PANTHER" id="PTHR33164:SF43">
    <property type="entry name" value="HTH-TYPE TRANSCRIPTIONAL REPRESSOR YETL"/>
    <property type="match status" value="1"/>
</dbReference>
<dbReference type="InterPro" id="IPR039422">
    <property type="entry name" value="MarR/SlyA-like"/>
</dbReference>
<reference evidence="3" key="1">
    <citation type="journal article" date="2019" name="Int. J. Syst. Evol. Microbiol.">
        <title>The Global Catalogue of Microorganisms (GCM) 10K type strain sequencing project: providing services to taxonomists for standard genome sequencing and annotation.</title>
        <authorList>
            <consortium name="The Broad Institute Genomics Platform"/>
            <consortium name="The Broad Institute Genome Sequencing Center for Infectious Disease"/>
            <person name="Wu L."/>
            <person name="Ma J."/>
        </authorList>
    </citation>
    <scope>NUCLEOTIDE SEQUENCE [LARGE SCALE GENOMIC DNA]</scope>
    <source>
        <strain evidence="3">JCM 16929</strain>
    </source>
</reference>
<dbReference type="EMBL" id="BAABAB010000051">
    <property type="protein sequence ID" value="GAA3641248.1"/>
    <property type="molecule type" value="Genomic_DNA"/>
</dbReference>
<dbReference type="Gene3D" id="1.10.10.10">
    <property type="entry name" value="Winged helix-like DNA-binding domain superfamily/Winged helix DNA-binding domain"/>
    <property type="match status" value="1"/>
</dbReference>
<dbReference type="PROSITE" id="PS50995">
    <property type="entry name" value="HTH_MARR_2"/>
    <property type="match status" value="1"/>
</dbReference>
<evidence type="ECO:0000313" key="2">
    <source>
        <dbReference type="EMBL" id="GAA3641248.1"/>
    </source>
</evidence>
<dbReference type="InterPro" id="IPR000835">
    <property type="entry name" value="HTH_MarR-typ"/>
</dbReference>
<evidence type="ECO:0000259" key="1">
    <source>
        <dbReference type="PROSITE" id="PS50995"/>
    </source>
</evidence>
<proteinExistence type="predicted"/>
<dbReference type="Proteomes" id="UP001501490">
    <property type="component" value="Unassembled WGS sequence"/>
</dbReference>
<gene>
    <name evidence="2" type="ORF">GCM10022236_49890</name>
</gene>
<dbReference type="PANTHER" id="PTHR33164">
    <property type="entry name" value="TRANSCRIPTIONAL REGULATOR, MARR FAMILY"/>
    <property type="match status" value="1"/>
</dbReference>
<comment type="caution">
    <text evidence="2">The sequence shown here is derived from an EMBL/GenBank/DDBJ whole genome shotgun (WGS) entry which is preliminary data.</text>
</comment>
<dbReference type="SMART" id="SM00347">
    <property type="entry name" value="HTH_MARR"/>
    <property type="match status" value="1"/>
</dbReference>
<dbReference type="RefSeq" id="WP_344809781.1">
    <property type="nucleotide sequence ID" value="NZ_BAABAB010000051.1"/>
</dbReference>
<accession>A0ABP7AVW7</accession>
<organism evidence="2 3">
    <name type="scientific">Microlunatus ginsengisoli</name>
    <dbReference type="NCBI Taxonomy" id="363863"/>
    <lineage>
        <taxon>Bacteria</taxon>
        <taxon>Bacillati</taxon>
        <taxon>Actinomycetota</taxon>
        <taxon>Actinomycetes</taxon>
        <taxon>Propionibacteriales</taxon>
        <taxon>Propionibacteriaceae</taxon>
        <taxon>Microlunatus</taxon>
    </lineage>
</organism>
<dbReference type="Pfam" id="PF12802">
    <property type="entry name" value="MarR_2"/>
    <property type="match status" value="1"/>
</dbReference>
<dbReference type="InterPro" id="IPR036390">
    <property type="entry name" value="WH_DNA-bd_sf"/>
</dbReference>
<evidence type="ECO:0000313" key="3">
    <source>
        <dbReference type="Proteomes" id="UP001501490"/>
    </source>
</evidence>
<keyword evidence="3" id="KW-1185">Reference proteome</keyword>
<name>A0ABP7AVW7_9ACTN</name>
<dbReference type="InterPro" id="IPR036388">
    <property type="entry name" value="WH-like_DNA-bd_sf"/>
</dbReference>
<protein>
    <submittedName>
        <fullName evidence="2">MarR family transcriptional regulator</fullName>
    </submittedName>
</protein>